<protein>
    <submittedName>
        <fullName evidence="1">Uncharacterized protein</fullName>
    </submittedName>
</protein>
<name>A0ABR2Z4Z4_9AGAR</name>
<dbReference type="EMBL" id="JBBXMP010001270">
    <property type="protein sequence ID" value="KAL0056586.1"/>
    <property type="molecule type" value="Genomic_DNA"/>
</dbReference>
<proteinExistence type="predicted"/>
<comment type="caution">
    <text evidence="1">The sequence shown here is derived from an EMBL/GenBank/DDBJ whole genome shotgun (WGS) entry which is preliminary data.</text>
</comment>
<feature type="non-terminal residue" evidence="1">
    <location>
        <position position="1"/>
    </location>
</feature>
<evidence type="ECO:0000313" key="1">
    <source>
        <dbReference type="EMBL" id="KAL0056586.1"/>
    </source>
</evidence>
<dbReference type="Proteomes" id="UP001437256">
    <property type="component" value="Unassembled WGS sequence"/>
</dbReference>
<accession>A0ABR2Z4Z4</accession>
<reference evidence="1 2" key="1">
    <citation type="submission" date="2024-05" db="EMBL/GenBank/DDBJ databases">
        <title>A draft genome resource for the thread blight pathogen Marasmius tenuissimus strain MS-2.</title>
        <authorList>
            <person name="Yulfo-Soto G.E."/>
            <person name="Baruah I.K."/>
            <person name="Amoako-Attah I."/>
            <person name="Bukari Y."/>
            <person name="Meinhardt L.W."/>
            <person name="Bailey B.A."/>
            <person name="Cohen S.P."/>
        </authorList>
    </citation>
    <scope>NUCLEOTIDE SEQUENCE [LARGE SCALE GENOMIC DNA]</scope>
    <source>
        <strain evidence="1 2">MS-2</strain>
    </source>
</reference>
<keyword evidence="2" id="KW-1185">Reference proteome</keyword>
<evidence type="ECO:0000313" key="2">
    <source>
        <dbReference type="Proteomes" id="UP001437256"/>
    </source>
</evidence>
<sequence length="104" mass="11847">YERALKIFEPGYNSAQKLRTEAKEKRLSIGNTTPLPKNSTAAFSDALWANTVRKYARILKDANWSKWRQFYDAAKEYLPAKSSSPEFEEMDLDDGVPIILSSEA</sequence>
<gene>
    <name evidence="1" type="ORF">AAF712_016810</name>
</gene>
<organism evidence="1 2">
    <name type="scientific">Marasmius tenuissimus</name>
    <dbReference type="NCBI Taxonomy" id="585030"/>
    <lineage>
        <taxon>Eukaryota</taxon>
        <taxon>Fungi</taxon>
        <taxon>Dikarya</taxon>
        <taxon>Basidiomycota</taxon>
        <taxon>Agaricomycotina</taxon>
        <taxon>Agaricomycetes</taxon>
        <taxon>Agaricomycetidae</taxon>
        <taxon>Agaricales</taxon>
        <taxon>Marasmiineae</taxon>
        <taxon>Marasmiaceae</taxon>
        <taxon>Marasmius</taxon>
    </lineage>
</organism>